<organism evidence="1 2">
    <name type="scientific">Actinoplanes awajinensis subsp. mycoplanecinus</name>
    <dbReference type="NCBI Taxonomy" id="135947"/>
    <lineage>
        <taxon>Bacteria</taxon>
        <taxon>Bacillati</taxon>
        <taxon>Actinomycetota</taxon>
        <taxon>Actinomycetes</taxon>
        <taxon>Micromonosporales</taxon>
        <taxon>Micromonosporaceae</taxon>
        <taxon>Actinoplanes</taxon>
    </lineage>
</organism>
<protein>
    <submittedName>
        <fullName evidence="1">Uncharacterized protein</fullName>
    </submittedName>
</protein>
<dbReference type="AlphaFoldDB" id="A0A101JL77"/>
<reference evidence="1 2" key="1">
    <citation type="submission" date="2015-10" db="EMBL/GenBank/DDBJ databases">
        <authorList>
            <person name="Gilbert D.G."/>
        </authorList>
    </citation>
    <scope>NUCLEOTIDE SEQUENCE [LARGE SCALE GENOMIC DNA]</scope>
    <source>
        <strain evidence="1 2">NRRL B-16712</strain>
    </source>
</reference>
<dbReference type="RefSeq" id="WP_067698408.1">
    <property type="nucleotide sequence ID" value="NZ_LLZH01000284.1"/>
</dbReference>
<comment type="caution">
    <text evidence="1">The sequence shown here is derived from an EMBL/GenBank/DDBJ whole genome shotgun (WGS) entry which is preliminary data.</text>
</comment>
<dbReference type="EMBL" id="LLZH01000284">
    <property type="protein sequence ID" value="KUL28846.1"/>
    <property type="molecule type" value="Genomic_DNA"/>
</dbReference>
<accession>A0A101JL77</accession>
<dbReference type="Proteomes" id="UP000053244">
    <property type="component" value="Unassembled WGS sequence"/>
</dbReference>
<keyword evidence="2" id="KW-1185">Reference proteome</keyword>
<name>A0A101JL77_9ACTN</name>
<sequence>MTDAANMAALTDDHRRAGQAIRAMLRPGERLLTHSLLLRSPGLEEPPPTSGDVLNTLNPFAGFTKAAREKGGGWAVFATALGIPQQDYDPSTLIGKAQLARRYGHIFCGVKNSEAGRLLDVLNEHATMDYGHRPAWIACTDQRVTVFADPIPASGSHYTPGQPLRQLLRIGVSLGTSLWKLVSNTQDPDERSGFSGSVLPVFELRPGAVAAVAAPPVEHMPRVMLWFTDQSWLIVSFGLGEPADHMTATLQPR</sequence>
<gene>
    <name evidence="1" type="ORF">ADL15_30570</name>
</gene>
<proteinExistence type="predicted"/>
<evidence type="ECO:0000313" key="2">
    <source>
        <dbReference type="Proteomes" id="UP000053244"/>
    </source>
</evidence>
<evidence type="ECO:0000313" key="1">
    <source>
        <dbReference type="EMBL" id="KUL28846.1"/>
    </source>
</evidence>